<dbReference type="AlphaFoldDB" id="X0TZ70"/>
<keyword evidence="9" id="KW-0998">Cell outer membrane</keyword>
<reference evidence="12" key="1">
    <citation type="journal article" date="2014" name="Front. Microbiol.">
        <title>High frequency of phylogenetically diverse reductive dehalogenase-homologous genes in deep subseafloor sedimentary metagenomes.</title>
        <authorList>
            <person name="Kawai M."/>
            <person name="Futagami T."/>
            <person name="Toyoda A."/>
            <person name="Takaki Y."/>
            <person name="Nishi S."/>
            <person name="Hori S."/>
            <person name="Arai W."/>
            <person name="Tsubouchi T."/>
            <person name="Morono Y."/>
            <person name="Uchiyama I."/>
            <person name="Ito T."/>
            <person name="Fujiyama A."/>
            <person name="Inagaki F."/>
            <person name="Takami H."/>
        </authorList>
    </citation>
    <scope>NUCLEOTIDE SEQUENCE</scope>
    <source>
        <strain evidence="12">Expedition CK06-06</strain>
    </source>
</reference>
<sequence length="176" mass="17734">GLEVNADSNGIAADGTGNLLVTETEASLTVTNKDGETHGVTITGNETTISGGTTSTSMVLNNSGATFSNTATGGPVRVTGVADGVSDYDAVNYSQLKDVEERAYQGIAAVSALAAIPPPIPGKKFSIGVGYGYYEDENAVAVGIKGNLFNRASVGTGVGYAFGGRATVNAGLSFSW</sequence>
<keyword evidence="6" id="KW-0732">Signal</keyword>
<dbReference type="InterPro" id="IPR045584">
    <property type="entry name" value="Pilin-like"/>
</dbReference>
<evidence type="ECO:0000259" key="10">
    <source>
        <dbReference type="Pfam" id="PF03895"/>
    </source>
</evidence>
<gene>
    <name evidence="12" type="ORF">S01H1_20079</name>
</gene>
<evidence type="ECO:0000259" key="11">
    <source>
        <dbReference type="Pfam" id="PF05662"/>
    </source>
</evidence>
<dbReference type="EMBL" id="BARS01010930">
    <property type="protein sequence ID" value="GAF98574.1"/>
    <property type="molecule type" value="Genomic_DNA"/>
</dbReference>
<accession>X0TZ70</accession>
<dbReference type="SUPFAM" id="SSF54523">
    <property type="entry name" value="Pili subunits"/>
    <property type="match status" value="1"/>
</dbReference>
<dbReference type="InterPro" id="IPR005594">
    <property type="entry name" value="YadA_C"/>
</dbReference>
<keyword evidence="3" id="KW-0813">Transport</keyword>
<organism evidence="12">
    <name type="scientific">marine sediment metagenome</name>
    <dbReference type="NCBI Taxonomy" id="412755"/>
    <lineage>
        <taxon>unclassified sequences</taxon>
        <taxon>metagenomes</taxon>
        <taxon>ecological metagenomes</taxon>
    </lineage>
</organism>
<dbReference type="Pfam" id="PF05662">
    <property type="entry name" value="YadA_stalk"/>
    <property type="match status" value="1"/>
</dbReference>
<dbReference type="Pfam" id="PF03895">
    <property type="entry name" value="YadA_anchor"/>
    <property type="match status" value="1"/>
</dbReference>
<name>X0TZ70_9ZZZZ</name>
<keyword evidence="7" id="KW-0653">Protein transport</keyword>
<keyword evidence="4" id="KW-1134">Transmembrane beta strand</keyword>
<comment type="similarity">
    <text evidence="2">Belongs to the autotransporter-2 (AT-2) (TC 1.B.40) family.</text>
</comment>
<dbReference type="InterPro" id="IPR008635">
    <property type="entry name" value="Coiled_stalk_dom"/>
</dbReference>
<dbReference type="GO" id="GO:0009279">
    <property type="term" value="C:cell outer membrane"/>
    <property type="evidence" value="ECO:0007669"/>
    <property type="project" value="UniProtKB-SubCell"/>
</dbReference>
<evidence type="ECO:0000256" key="7">
    <source>
        <dbReference type="ARBA" id="ARBA00022927"/>
    </source>
</evidence>
<evidence type="ECO:0000256" key="1">
    <source>
        <dbReference type="ARBA" id="ARBA00004442"/>
    </source>
</evidence>
<feature type="domain" description="Trimeric autotransporter adhesin YadA-like stalk" evidence="11">
    <location>
        <begin position="77"/>
        <end position="109"/>
    </location>
</feature>
<dbReference type="SUPFAM" id="SSF101967">
    <property type="entry name" value="Adhesin YadA, collagen-binding domain"/>
    <property type="match status" value="1"/>
</dbReference>
<proteinExistence type="inferred from homology"/>
<comment type="caution">
    <text evidence="12">The sequence shown here is derived from an EMBL/GenBank/DDBJ whole genome shotgun (WGS) entry which is preliminary data.</text>
</comment>
<evidence type="ECO:0000256" key="9">
    <source>
        <dbReference type="ARBA" id="ARBA00023237"/>
    </source>
</evidence>
<keyword evidence="5" id="KW-0812">Transmembrane</keyword>
<protein>
    <recommendedName>
        <fullName evidence="13">Trimeric autotransporter adhesin YadA-like C-terminal membrane anchor domain-containing protein</fullName>
    </recommendedName>
</protein>
<evidence type="ECO:0000256" key="5">
    <source>
        <dbReference type="ARBA" id="ARBA00022692"/>
    </source>
</evidence>
<feature type="domain" description="Trimeric autotransporter adhesin YadA-like C-terminal membrane anchor" evidence="10">
    <location>
        <begin position="120"/>
        <end position="176"/>
    </location>
</feature>
<evidence type="ECO:0000256" key="4">
    <source>
        <dbReference type="ARBA" id="ARBA00022452"/>
    </source>
</evidence>
<dbReference type="Gene3D" id="2.150.10.10">
    <property type="entry name" value="Serralysin-like metalloprotease, C-terminal"/>
    <property type="match status" value="1"/>
</dbReference>
<keyword evidence="8" id="KW-0472">Membrane</keyword>
<evidence type="ECO:0000256" key="3">
    <source>
        <dbReference type="ARBA" id="ARBA00022448"/>
    </source>
</evidence>
<feature type="non-terminal residue" evidence="12">
    <location>
        <position position="1"/>
    </location>
</feature>
<evidence type="ECO:0000256" key="8">
    <source>
        <dbReference type="ARBA" id="ARBA00023136"/>
    </source>
</evidence>
<evidence type="ECO:0000256" key="2">
    <source>
        <dbReference type="ARBA" id="ARBA00005848"/>
    </source>
</evidence>
<evidence type="ECO:0000256" key="6">
    <source>
        <dbReference type="ARBA" id="ARBA00022729"/>
    </source>
</evidence>
<dbReference type="Gene3D" id="3.30.1300.30">
    <property type="entry name" value="GSPII I/J protein-like"/>
    <property type="match status" value="1"/>
</dbReference>
<evidence type="ECO:0008006" key="13">
    <source>
        <dbReference type="Google" id="ProtNLM"/>
    </source>
</evidence>
<dbReference type="GO" id="GO:0015031">
    <property type="term" value="P:protein transport"/>
    <property type="evidence" value="ECO:0007669"/>
    <property type="project" value="UniProtKB-KW"/>
</dbReference>
<dbReference type="InterPro" id="IPR011049">
    <property type="entry name" value="Serralysin-like_metalloprot_C"/>
</dbReference>
<comment type="subcellular location">
    <subcellularLocation>
        <location evidence="1">Cell outer membrane</location>
    </subcellularLocation>
</comment>
<evidence type="ECO:0000313" key="12">
    <source>
        <dbReference type="EMBL" id="GAF98574.1"/>
    </source>
</evidence>